<evidence type="ECO:0000313" key="2">
    <source>
        <dbReference type="EMBL" id="JAG49666.1"/>
    </source>
</evidence>
<sequence length="155" mass="17918">MKGSMFKAAPKHRQHLKDDYRDPELRPLPPVFPHELHPEVCSSIGSLSMNNVLSDPWLIDHLDLVGFDAKKRVIQDVDYVKSKKEAILARANEIREKKNKRSQQRDIEQAMKALDAEGYKLTHEIMFMFIERDAAMLQALKSVQETVYTSRGTLR</sequence>
<reference evidence="2" key="1">
    <citation type="submission" date="2014-09" db="EMBL/GenBank/DDBJ databases">
        <authorList>
            <person name="Magalhaes I.L.F."/>
            <person name="Oliveira U."/>
            <person name="Santos F.R."/>
            <person name="Vidigal T.H.D.A."/>
            <person name="Brescovit A.D."/>
            <person name="Santos A.J."/>
        </authorList>
    </citation>
    <scope>NUCLEOTIDE SEQUENCE</scope>
</reference>
<proteinExistence type="predicted"/>
<organism evidence="2">
    <name type="scientific">Lygus hesperus</name>
    <name type="common">Western plant bug</name>
    <dbReference type="NCBI Taxonomy" id="30085"/>
    <lineage>
        <taxon>Eukaryota</taxon>
        <taxon>Metazoa</taxon>
        <taxon>Ecdysozoa</taxon>
        <taxon>Arthropoda</taxon>
        <taxon>Hexapoda</taxon>
        <taxon>Insecta</taxon>
        <taxon>Pterygota</taxon>
        <taxon>Neoptera</taxon>
        <taxon>Paraneoptera</taxon>
        <taxon>Hemiptera</taxon>
        <taxon>Heteroptera</taxon>
        <taxon>Panheteroptera</taxon>
        <taxon>Cimicomorpha</taxon>
        <taxon>Miridae</taxon>
        <taxon>Mirini</taxon>
        <taxon>Lygus</taxon>
    </lineage>
</organism>
<name>A0A0K8S8P9_LYGHE</name>
<evidence type="ECO:0000256" key="1">
    <source>
        <dbReference type="SAM" id="MobiDB-lite"/>
    </source>
</evidence>
<protein>
    <submittedName>
        <fullName evidence="2">Uncharacterized protein</fullName>
    </submittedName>
</protein>
<feature type="non-terminal residue" evidence="2">
    <location>
        <position position="155"/>
    </location>
</feature>
<dbReference type="AlphaFoldDB" id="A0A0K8S8P9"/>
<dbReference type="EMBL" id="GBRD01016160">
    <property type="protein sequence ID" value="JAG49666.1"/>
    <property type="molecule type" value="Transcribed_RNA"/>
</dbReference>
<accession>A0A0K8S8P9</accession>
<feature type="region of interest" description="Disordered" evidence="1">
    <location>
        <begin position="1"/>
        <end position="23"/>
    </location>
</feature>